<protein>
    <recommendedName>
        <fullName evidence="3">Transposase</fullName>
    </recommendedName>
</protein>
<reference evidence="1 2" key="1">
    <citation type="submission" date="2015-09" db="EMBL/GenBank/DDBJ databases">
        <title>Aphanizomenon flos-aquae WA102.</title>
        <authorList>
            <person name="Driscoll C."/>
        </authorList>
    </citation>
    <scope>NUCLEOTIDE SEQUENCE [LARGE SCALE GENOMIC DNA]</scope>
    <source>
        <strain evidence="1">WA102</strain>
    </source>
</reference>
<comment type="caution">
    <text evidence="1">The sequence shown here is derived from an EMBL/GenBank/DDBJ whole genome shotgun (WGS) entry which is preliminary data.</text>
</comment>
<evidence type="ECO:0000313" key="1">
    <source>
        <dbReference type="EMBL" id="OBQ43970.1"/>
    </source>
</evidence>
<dbReference type="AlphaFoldDB" id="A0A1B7X3U2"/>
<sequence>MKKKSIEVKVIEGEDLNIENMKERIVTKAWYDTARFNEITDVAVGIGMGTRTLYFYARKLKLPKRSGLK</sequence>
<dbReference type="EMBL" id="LJOW01000036">
    <property type="protein sequence ID" value="OBQ43970.1"/>
    <property type="molecule type" value="Genomic_DNA"/>
</dbReference>
<evidence type="ECO:0000313" key="2">
    <source>
        <dbReference type="Proteomes" id="UP000092093"/>
    </source>
</evidence>
<proteinExistence type="predicted"/>
<dbReference type="Proteomes" id="UP000092093">
    <property type="component" value="Unassembled WGS sequence"/>
</dbReference>
<name>A0A1B7X3U2_APHFL</name>
<gene>
    <name evidence="1" type="ORF">AN484_09505</name>
</gene>
<evidence type="ECO:0008006" key="3">
    <source>
        <dbReference type="Google" id="ProtNLM"/>
    </source>
</evidence>
<organism evidence="1 2">
    <name type="scientific">Aphanizomenon flos-aquae WA102</name>
    <dbReference type="NCBI Taxonomy" id="1710896"/>
    <lineage>
        <taxon>Bacteria</taxon>
        <taxon>Bacillati</taxon>
        <taxon>Cyanobacteriota</taxon>
        <taxon>Cyanophyceae</taxon>
        <taxon>Nostocales</taxon>
        <taxon>Aphanizomenonaceae</taxon>
        <taxon>Aphanizomenon</taxon>
    </lineage>
</organism>
<accession>A0A1B7X3U2</accession>